<dbReference type="Proteomes" id="UP000075517">
    <property type="component" value="Unassembled WGS sequence"/>
</dbReference>
<comment type="caution">
    <text evidence="1">The sequence shown here is derived from an EMBL/GenBank/DDBJ whole genome shotgun (WGS) entry which is preliminary data.</text>
</comment>
<proteinExistence type="predicted"/>
<dbReference type="EMBL" id="LQYY01000155">
    <property type="protein sequence ID" value="KYD30764.1"/>
    <property type="molecule type" value="Genomic_DNA"/>
</dbReference>
<name>A0A150N226_GEOSE</name>
<protein>
    <submittedName>
        <fullName evidence="1">Uncharacterized protein</fullName>
    </submittedName>
</protein>
<reference evidence="1 2" key="1">
    <citation type="submission" date="2016-01" db="EMBL/GenBank/DDBJ databases">
        <title>Draft Genome Sequences of Seven Thermophilic Sporeformers Isolated from Foods.</title>
        <authorList>
            <person name="Berendsen E.M."/>
            <person name="Wells-Bennik M.H."/>
            <person name="Krawcyk A.O."/>
            <person name="De Jong A."/>
            <person name="Holsappel S."/>
            <person name="Eijlander R.T."/>
            <person name="Kuipers O.P."/>
        </authorList>
    </citation>
    <scope>NUCLEOTIDE SEQUENCE [LARGE SCALE GENOMIC DNA]</scope>
    <source>
        <strain evidence="1 2">B4114</strain>
    </source>
</reference>
<gene>
    <name evidence="1" type="ORF">B4114_2953</name>
</gene>
<sequence length="62" mass="7002">MFVCSDGEHDCRRQCQEAAVSELAIRLVCQTIHQLIANGHRHWSDHPLFSIASSALKLSEVR</sequence>
<evidence type="ECO:0000313" key="2">
    <source>
        <dbReference type="Proteomes" id="UP000075517"/>
    </source>
</evidence>
<dbReference type="AlphaFoldDB" id="A0A150N226"/>
<dbReference type="PATRIC" id="fig|1422.17.peg.2319"/>
<accession>A0A150N226</accession>
<organism evidence="1 2">
    <name type="scientific">Geobacillus stearothermophilus</name>
    <name type="common">Bacillus stearothermophilus</name>
    <dbReference type="NCBI Taxonomy" id="1422"/>
    <lineage>
        <taxon>Bacteria</taxon>
        <taxon>Bacillati</taxon>
        <taxon>Bacillota</taxon>
        <taxon>Bacilli</taxon>
        <taxon>Bacillales</taxon>
        <taxon>Anoxybacillaceae</taxon>
        <taxon>Geobacillus</taxon>
    </lineage>
</organism>
<evidence type="ECO:0000313" key="1">
    <source>
        <dbReference type="EMBL" id="KYD30764.1"/>
    </source>
</evidence>